<accession>A0A1H8RHG1</accession>
<organism evidence="1 2">
    <name type="scientific">Mucilaginibacter gossypiicola</name>
    <dbReference type="NCBI Taxonomy" id="551995"/>
    <lineage>
        <taxon>Bacteria</taxon>
        <taxon>Pseudomonadati</taxon>
        <taxon>Bacteroidota</taxon>
        <taxon>Sphingobacteriia</taxon>
        <taxon>Sphingobacteriales</taxon>
        <taxon>Sphingobacteriaceae</taxon>
        <taxon>Mucilaginibacter</taxon>
    </lineage>
</organism>
<proteinExistence type="predicted"/>
<gene>
    <name evidence="1" type="ORF">SAMN05192574_110152</name>
</gene>
<sequence length="66" mass="7425">MTNYDLTKLNLTIGDYIHIMNESGEMFYGNYLGNFDGMNGTFSFANHSNGQTQTIVINKLQRLGIS</sequence>
<reference evidence="2" key="1">
    <citation type="submission" date="2016-10" db="EMBL/GenBank/DDBJ databases">
        <authorList>
            <person name="Varghese N."/>
            <person name="Submissions S."/>
        </authorList>
    </citation>
    <scope>NUCLEOTIDE SEQUENCE [LARGE SCALE GENOMIC DNA]</scope>
    <source>
        <strain evidence="2">Gh-48</strain>
    </source>
</reference>
<dbReference type="RefSeq" id="WP_091217510.1">
    <property type="nucleotide sequence ID" value="NZ_FOCL01000010.1"/>
</dbReference>
<protein>
    <submittedName>
        <fullName evidence="1">Uncharacterized protein</fullName>
    </submittedName>
</protein>
<dbReference type="AlphaFoldDB" id="A0A1H8RHG1"/>
<dbReference type="EMBL" id="FOCL01000010">
    <property type="protein sequence ID" value="SEO65697.1"/>
    <property type="molecule type" value="Genomic_DNA"/>
</dbReference>
<evidence type="ECO:0000313" key="1">
    <source>
        <dbReference type="EMBL" id="SEO65697.1"/>
    </source>
</evidence>
<dbReference type="Proteomes" id="UP000198942">
    <property type="component" value="Unassembled WGS sequence"/>
</dbReference>
<keyword evidence="2" id="KW-1185">Reference proteome</keyword>
<evidence type="ECO:0000313" key="2">
    <source>
        <dbReference type="Proteomes" id="UP000198942"/>
    </source>
</evidence>
<dbReference type="OrthoDB" id="1447520at2"/>
<name>A0A1H8RHG1_9SPHI</name>